<dbReference type="Proteomes" id="UP001595556">
    <property type="component" value="Unassembled WGS sequence"/>
</dbReference>
<protein>
    <submittedName>
        <fullName evidence="3">Substrate-binding periplasmic protein</fullName>
    </submittedName>
</protein>
<proteinExistence type="predicted"/>
<dbReference type="InterPro" id="IPR001638">
    <property type="entry name" value="Solute-binding_3/MltF_N"/>
</dbReference>
<dbReference type="EMBL" id="JBHRTI010000001">
    <property type="protein sequence ID" value="MFC3146055.1"/>
    <property type="molecule type" value="Genomic_DNA"/>
</dbReference>
<evidence type="ECO:0000259" key="2">
    <source>
        <dbReference type="Pfam" id="PF00497"/>
    </source>
</evidence>
<dbReference type="Pfam" id="PF00497">
    <property type="entry name" value="SBP_bac_3"/>
    <property type="match status" value="1"/>
</dbReference>
<dbReference type="PANTHER" id="PTHR35936">
    <property type="entry name" value="MEMBRANE-BOUND LYTIC MUREIN TRANSGLYCOSYLASE F"/>
    <property type="match status" value="1"/>
</dbReference>
<keyword evidence="1" id="KW-0732">Signal</keyword>
<name>A0ABV7GWY3_9BURK</name>
<evidence type="ECO:0000313" key="3">
    <source>
        <dbReference type="EMBL" id="MFC3146055.1"/>
    </source>
</evidence>
<dbReference type="PANTHER" id="PTHR35936:SF35">
    <property type="entry name" value="L-CYSTINE-BINDING PROTEIN TCYJ"/>
    <property type="match status" value="1"/>
</dbReference>
<gene>
    <name evidence="3" type="ORF">ACFOEN_00205</name>
</gene>
<dbReference type="Gene3D" id="3.40.190.10">
    <property type="entry name" value="Periplasmic binding protein-like II"/>
    <property type="match status" value="2"/>
</dbReference>
<comment type="caution">
    <text evidence="3">The sequence shown here is derived from an EMBL/GenBank/DDBJ whole genome shotgun (WGS) entry which is preliminary data.</text>
</comment>
<organism evidence="3 4">
    <name type="scientific">Piscinibacterium candidicorallinum</name>
    <dbReference type="NCBI Taxonomy" id="1793872"/>
    <lineage>
        <taxon>Bacteria</taxon>
        <taxon>Pseudomonadati</taxon>
        <taxon>Pseudomonadota</taxon>
        <taxon>Betaproteobacteria</taxon>
        <taxon>Burkholderiales</taxon>
        <taxon>Piscinibacterium</taxon>
    </lineage>
</organism>
<evidence type="ECO:0000313" key="4">
    <source>
        <dbReference type="Proteomes" id="UP001595556"/>
    </source>
</evidence>
<sequence length="287" mass="31896">MPDPLHGVLPAVQPGARPSRRAGLGWLRIALISTALLGVSGAQAAPTVLRTAAQEGVAAKFSPSTPARPGFCIELFRRLERVAPDLRISGEKRLVPLRRIELMLAGGELDVFCGLLRTQKRQESLVFLDEPLFPIQHRVLVRRDDPIEVQDLAAIVALGQNNLVMTTQGTAYVPMLRSAGITVDDSTIRLDRVLDKLLAQRGRFFYQSDMNLDALLQDNPKAAQVRWLPTVFHREDQYMVLGPHVSAATRERLNRALVRLARDGELKRLYERYRPKADSATSSAAPR</sequence>
<feature type="domain" description="Solute-binding protein family 3/N-terminal" evidence="2">
    <location>
        <begin position="70"/>
        <end position="273"/>
    </location>
</feature>
<dbReference type="SUPFAM" id="SSF53850">
    <property type="entry name" value="Periplasmic binding protein-like II"/>
    <property type="match status" value="1"/>
</dbReference>
<reference evidence="4" key="1">
    <citation type="journal article" date="2019" name="Int. J. Syst. Evol. Microbiol.">
        <title>The Global Catalogue of Microorganisms (GCM) 10K type strain sequencing project: providing services to taxonomists for standard genome sequencing and annotation.</title>
        <authorList>
            <consortium name="The Broad Institute Genomics Platform"/>
            <consortium name="The Broad Institute Genome Sequencing Center for Infectious Disease"/>
            <person name="Wu L."/>
            <person name="Ma J."/>
        </authorList>
    </citation>
    <scope>NUCLEOTIDE SEQUENCE [LARGE SCALE GENOMIC DNA]</scope>
    <source>
        <strain evidence="4">KCTC 52168</strain>
    </source>
</reference>
<keyword evidence="4" id="KW-1185">Reference proteome</keyword>
<evidence type="ECO:0000256" key="1">
    <source>
        <dbReference type="ARBA" id="ARBA00022729"/>
    </source>
</evidence>
<accession>A0ABV7GWY3</accession>
<dbReference type="RefSeq" id="WP_377300345.1">
    <property type="nucleotide sequence ID" value="NZ_CP180191.1"/>
</dbReference>